<dbReference type="STRING" id="947166.A0A1D1VX76"/>
<accession>A0A1D1VX76</accession>
<dbReference type="EMBL" id="BDGG01000009">
    <property type="protein sequence ID" value="GAV03209.1"/>
    <property type="molecule type" value="Genomic_DNA"/>
</dbReference>
<gene>
    <name evidence="2" type="primary">RvY_13668-1</name>
    <name evidence="2" type="synonym">RvY_13668.1</name>
    <name evidence="2" type="ORF">RvY_13668</name>
</gene>
<organism evidence="2 3">
    <name type="scientific">Ramazzottius varieornatus</name>
    <name type="common">Water bear</name>
    <name type="synonym">Tardigrade</name>
    <dbReference type="NCBI Taxonomy" id="947166"/>
    <lineage>
        <taxon>Eukaryota</taxon>
        <taxon>Metazoa</taxon>
        <taxon>Ecdysozoa</taxon>
        <taxon>Tardigrada</taxon>
        <taxon>Eutardigrada</taxon>
        <taxon>Parachela</taxon>
        <taxon>Hypsibioidea</taxon>
        <taxon>Ramazzottiidae</taxon>
        <taxon>Ramazzottius</taxon>
    </lineage>
</organism>
<name>A0A1D1VX76_RAMVA</name>
<dbReference type="PROSITE" id="PS51269">
    <property type="entry name" value="COMM"/>
    <property type="match status" value="1"/>
</dbReference>
<sequence>MMLLNIDATLRDQLQVIEEVDVDTAQEFCQFALQLLEKGPQPKLLEKAAMKLNWTAEKLQTILEAITELARRSAKDNTIDKEEVSTVLRDAGISPTIAEVLAEFCSSSRAALHGYLHNIHCKTPRLKRLEWRLEVEIASRTVQNSVKPHLLLQLELENSQRSSKVHTLQMDIPTLLHVTEELEQALREVKSTHARKIMRNIK</sequence>
<dbReference type="AlphaFoldDB" id="A0A1D1VX76"/>
<dbReference type="Pfam" id="PF07258">
    <property type="entry name" value="COMM_domain"/>
    <property type="match status" value="1"/>
</dbReference>
<dbReference type="PANTHER" id="PTHR15857:SF0">
    <property type="entry name" value="COMM DOMAIN-CONTAINING PROTEIN 2"/>
    <property type="match status" value="1"/>
</dbReference>
<dbReference type="OrthoDB" id="10257479at2759"/>
<comment type="caution">
    <text evidence="2">The sequence shown here is derived from an EMBL/GenBank/DDBJ whole genome shotgun (WGS) entry which is preliminary data.</text>
</comment>
<feature type="domain" description="COMM" evidence="1">
    <location>
        <begin position="125"/>
        <end position="193"/>
    </location>
</feature>
<dbReference type="PANTHER" id="PTHR15857">
    <property type="entry name" value="COMM DOMAIN CONTAINING PROTEIN 2"/>
    <property type="match status" value="1"/>
</dbReference>
<dbReference type="Pfam" id="PF21672">
    <property type="entry name" value="COMM_HN"/>
    <property type="match status" value="1"/>
</dbReference>
<reference evidence="2 3" key="1">
    <citation type="journal article" date="2016" name="Nat. Commun.">
        <title>Extremotolerant tardigrade genome and improved radiotolerance of human cultured cells by tardigrade-unique protein.</title>
        <authorList>
            <person name="Hashimoto T."/>
            <person name="Horikawa D.D."/>
            <person name="Saito Y."/>
            <person name="Kuwahara H."/>
            <person name="Kozuka-Hata H."/>
            <person name="Shin-I T."/>
            <person name="Minakuchi Y."/>
            <person name="Ohishi K."/>
            <person name="Motoyama A."/>
            <person name="Aizu T."/>
            <person name="Enomoto A."/>
            <person name="Kondo K."/>
            <person name="Tanaka S."/>
            <person name="Hara Y."/>
            <person name="Koshikawa S."/>
            <person name="Sagara H."/>
            <person name="Miura T."/>
            <person name="Yokobori S."/>
            <person name="Miyagawa K."/>
            <person name="Suzuki Y."/>
            <person name="Kubo T."/>
            <person name="Oyama M."/>
            <person name="Kohara Y."/>
            <person name="Fujiyama A."/>
            <person name="Arakawa K."/>
            <person name="Katayama T."/>
            <person name="Toyoda A."/>
            <person name="Kunieda T."/>
        </authorList>
    </citation>
    <scope>NUCLEOTIDE SEQUENCE [LARGE SCALE GENOMIC DNA]</scope>
    <source>
        <strain evidence="2 3">YOKOZUNA-1</strain>
    </source>
</reference>
<evidence type="ECO:0000259" key="1">
    <source>
        <dbReference type="PROSITE" id="PS51269"/>
    </source>
</evidence>
<dbReference type="Proteomes" id="UP000186922">
    <property type="component" value="Unassembled WGS sequence"/>
</dbReference>
<proteinExistence type="predicted"/>
<protein>
    <recommendedName>
        <fullName evidence="1">COMM domain-containing protein</fullName>
    </recommendedName>
</protein>
<dbReference type="InterPro" id="IPR017920">
    <property type="entry name" value="COMM"/>
</dbReference>
<evidence type="ECO:0000313" key="2">
    <source>
        <dbReference type="EMBL" id="GAV03209.1"/>
    </source>
</evidence>
<evidence type="ECO:0000313" key="3">
    <source>
        <dbReference type="Proteomes" id="UP000186922"/>
    </source>
</evidence>
<keyword evidence="3" id="KW-1185">Reference proteome</keyword>
<dbReference type="InterPro" id="IPR037354">
    <property type="entry name" value="Commd2"/>
</dbReference>